<dbReference type="AlphaFoldDB" id="A0A8J4SYW8"/>
<organism evidence="1 2">
    <name type="scientific">Paragonimus heterotremus</name>
    <dbReference type="NCBI Taxonomy" id="100268"/>
    <lineage>
        <taxon>Eukaryota</taxon>
        <taxon>Metazoa</taxon>
        <taxon>Spiralia</taxon>
        <taxon>Lophotrochozoa</taxon>
        <taxon>Platyhelminthes</taxon>
        <taxon>Trematoda</taxon>
        <taxon>Digenea</taxon>
        <taxon>Plagiorchiida</taxon>
        <taxon>Troglotremata</taxon>
        <taxon>Troglotrematidae</taxon>
        <taxon>Paragonimus</taxon>
    </lineage>
</organism>
<gene>
    <name evidence="1" type="ORF">PHET_10507</name>
</gene>
<comment type="caution">
    <text evidence="1">The sequence shown here is derived from an EMBL/GenBank/DDBJ whole genome shotgun (WGS) entry which is preliminary data.</text>
</comment>
<keyword evidence="2" id="KW-1185">Reference proteome</keyword>
<evidence type="ECO:0000313" key="1">
    <source>
        <dbReference type="EMBL" id="KAF5394714.1"/>
    </source>
</evidence>
<evidence type="ECO:0000313" key="2">
    <source>
        <dbReference type="Proteomes" id="UP000748531"/>
    </source>
</evidence>
<dbReference type="Proteomes" id="UP000748531">
    <property type="component" value="Unassembled WGS sequence"/>
</dbReference>
<proteinExistence type="predicted"/>
<sequence>MANLFLINGFLRVGRPVGMILDYTSVQFGVCALSTPRKKRRSIPFQKLTTALWNETSRYLLNDVTR</sequence>
<dbReference type="EMBL" id="LUCH01017816">
    <property type="protein sequence ID" value="KAF5394714.1"/>
    <property type="molecule type" value="Genomic_DNA"/>
</dbReference>
<protein>
    <submittedName>
        <fullName evidence="1">Uncharacterized protein</fullName>
    </submittedName>
</protein>
<reference evidence="1" key="1">
    <citation type="submission" date="2019-05" db="EMBL/GenBank/DDBJ databases">
        <title>Annotation for the trematode Paragonimus heterotremus.</title>
        <authorList>
            <person name="Choi Y.-J."/>
        </authorList>
    </citation>
    <scope>NUCLEOTIDE SEQUENCE</scope>
    <source>
        <strain evidence="1">LC</strain>
    </source>
</reference>
<name>A0A8J4SYW8_9TREM</name>
<accession>A0A8J4SYW8</accession>